<feature type="transmembrane region" description="Helical" evidence="2">
    <location>
        <begin position="274"/>
        <end position="295"/>
    </location>
</feature>
<dbReference type="STRING" id="1314781.A0A165N6U9"/>
<dbReference type="InParanoid" id="A0A165N6U9"/>
<feature type="compositionally biased region" description="Low complexity" evidence="1">
    <location>
        <begin position="96"/>
        <end position="214"/>
    </location>
</feature>
<reference evidence="4 5" key="1">
    <citation type="journal article" date="2016" name="Mol. Biol. Evol.">
        <title>Comparative Genomics of Early-Diverging Mushroom-Forming Fungi Provides Insights into the Origins of Lignocellulose Decay Capabilities.</title>
        <authorList>
            <person name="Nagy L.G."/>
            <person name="Riley R."/>
            <person name="Tritt A."/>
            <person name="Adam C."/>
            <person name="Daum C."/>
            <person name="Floudas D."/>
            <person name="Sun H."/>
            <person name="Yadav J.S."/>
            <person name="Pangilinan J."/>
            <person name="Larsson K.H."/>
            <person name="Matsuura K."/>
            <person name="Barry K."/>
            <person name="Labutti K."/>
            <person name="Kuo R."/>
            <person name="Ohm R.A."/>
            <person name="Bhattacharya S.S."/>
            <person name="Shirouzu T."/>
            <person name="Yoshinaga Y."/>
            <person name="Martin F.M."/>
            <person name="Grigoriev I.V."/>
            <person name="Hibbett D.S."/>
        </authorList>
    </citation>
    <scope>NUCLEOTIDE SEQUENCE [LARGE SCALE GENOMIC DNA]</scope>
    <source>
        <strain evidence="4 5">HHB12029</strain>
    </source>
</reference>
<keyword evidence="3" id="KW-0732">Signal</keyword>
<organism evidence="4 5">
    <name type="scientific">Exidia glandulosa HHB12029</name>
    <dbReference type="NCBI Taxonomy" id="1314781"/>
    <lineage>
        <taxon>Eukaryota</taxon>
        <taxon>Fungi</taxon>
        <taxon>Dikarya</taxon>
        <taxon>Basidiomycota</taxon>
        <taxon>Agaricomycotina</taxon>
        <taxon>Agaricomycetes</taxon>
        <taxon>Auriculariales</taxon>
        <taxon>Exidiaceae</taxon>
        <taxon>Exidia</taxon>
    </lineage>
</organism>
<gene>
    <name evidence="4" type="ORF">EXIGLDRAFT_169319</name>
</gene>
<evidence type="ECO:0008006" key="6">
    <source>
        <dbReference type="Google" id="ProtNLM"/>
    </source>
</evidence>
<evidence type="ECO:0000313" key="5">
    <source>
        <dbReference type="Proteomes" id="UP000077266"/>
    </source>
</evidence>
<feature type="compositionally biased region" description="Low complexity" evidence="1">
    <location>
        <begin position="234"/>
        <end position="260"/>
    </location>
</feature>
<accession>A0A165N6U9</accession>
<feature type="chain" id="PRO_5007863012" description="Mid2 domain-containing protein" evidence="3">
    <location>
        <begin position="22"/>
        <end position="326"/>
    </location>
</feature>
<sequence>MLHHYLYTLSLLATFLATSHAAPAPSSILKRQNGPFTGPNQVTTHNVIPVSGGSVVEDCTITLTPIKVNGQDFVKEERRCVDTFVPDGQTPPAAPPSQSSGTTTTTTTTAPPADSTTTTTTSTQPVETTDSASTTASSTDTAAPPADTSASSSASDTIAPITPPQDTSASDSASSTAGASTTDPAAPPAGTTATVGTDSSAGAATPTSAPDSSANAGSGDNGAVGVSSGSIPVSDAPPASSQPSTAAAQNAADNAAPSQSGVAIPGKKLEVLPIGLGVFAGISVIALIVVGLVTYERTKYRKAFRQRRLAASGAEMGYGGMRYGQQ</sequence>
<evidence type="ECO:0000256" key="2">
    <source>
        <dbReference type="SAM" id="Phobius"/>
    </source>
</evidence>
<protein>
    <recommendedName>
        <fullName evidence="6">Mid2 domain-containing protein</fullName>
    </recommendedName>
</protein>
<keyword evidence="2" id="KW-1133">Transmembrane helix</keyword>
<evidence type="ECO:0000256" key="1">
    <source>
        <dbReference type="SAM" id="MobiDB-lite"/>
    </source>
</evidence>
<keyword evidence="5" id="KW-1185">Reference proteome</keyword>
<name>A0A165N6U9_EXIGL</name>
<dbReference type="Proteomes" id="UP000077266">
    <property type="component" value="Unassembled WGS sequence"/>
</dbReference>
<evidence type="ECO:0000256" key="3">
    <source>
        <dbReference type="SAM" id="SignalP"/>
    </source>
</evidence>
<dbReference type="EMBL" id="KV425902">
    <property type="protein sequence ID" value="KZW00307.1"/>
    <property type="molecule type" value="Genomic_DNA"/>
</dbReference>
<dbReference type="AlphaFoldDB" id="A0A165N6U9"/>
<keyword evidence="2" id="KW-0472">Membrane</keyword>
<dbReference type="OrthoDB" id="2596908at2759"/>
<proteinExistence type="predicted"/>
<keyword evidence="2" id="KW-0812">Transmembrane</keyword>
<evidence type="ECO:0000313" key="4">
    <source>
        <dbReference type="EMBL" id="KZW00307.1"/>
    </source>
</evidence>
<feature type="signal peptide" evidence="3">
    <location>
        <begin position="1"/>
        <end position="21"/>
    </location>
</feature>
<feature type="region of interest" description="Disordered" evidence="1">
    <location>
        <begin position="83"/>
        <end position="261"/>
    </location>
</feature>